<dbReference type="Gene3D" id="1.10.340.70">
    <property type="match status" value="1"/>
</dbReference>
<dbReference type="Gene3D" id="3.10.10.10">
    <property type="entry name" value="HIV Type 1 Reverse Transcriptase, subunit A, domain 1"/>
    <property type="match status" value="1"/>
</dbReference>
<protein>
    <recommendedName>
        <fullName evidence="1">Integrase zinc-binding domain-containing protein</fullName>
    </recommendedName>
</protein>
<dbReference type="OrthoDB" id="2431547at2759"/>
<gene>
    <name evidence="2" type="ORF">CR513_07638</name>
</gene>
<dbReference type="EMBL" id="QJKJ01001329">
    <property type="protein sequence ID" value="RDY08173.1"/>
    <property type="molecule type" value="Genomic_DNA"/>
</dbReference>
<name>A0A371HZI2_MUCPR</name>
<feature type="non-terminal residue" evidence="2">
    <location>
        <position position="1"/>
    </location>
</feature>
<evidence type="ECO:0000313" key="3">
    <source>
        <dbReference type="Proteomes" id="UP000257109"/>
    </source>
</evidence>
<reference evidence="2" key="1">
    <citation type="submission" date="2018-05" db="EMBL/GenBank/DDBJ databases">
        <title>Draft genome of Mucuna pruriens seed.</title>
        <authorList>
            <person name="Nnadi N.E."/>
            <person name="Vos R."/>
            <person name="Hasami M.H."/>
            <person name="Devisetty U.K."/>
            <person name="Aguiy J.C."/>
        </authorList>
    </citation>
    <scope>NUCLEOTIDE SEQUENCE [LARGE SCALE GENOMIC DNA]</scope>
    <source>
        <strain evidence="2">JCA_2017</strain>
    </source>
</reference>
<evidence type="ECO:0000259" key="1">
    <source>
        <dbReference type="Pfam" id="PF17921"/>
    </source>
</evidence>
<dbReference type="Pfam" id="PF17921">
    <property type="entry name" value="Integrase_H2C2"/>
    <property type="match status" value="1"/>
</dbReference>
<organism evidence="2 3">
    <name type="scientific">Mucuna pruriens</name>
    <name type="common">Velvet bean</name>
    <name type="synonym">Dolichos pruriens</name>
    <dbReference type="NCBI Taxonomy" id="157652"/>
    <lineage>
        <taxon>Eukaryota</taxon>
        <taxon>Viridiplantae</taxon>
        <taxon>Streptophyta</taxon>
        <taxon>Embryophyta</taxon>
        <taxon>Tracheophyta</taxon>
        <taxon>Spermatophyta</taxon>
        <taxon>Magnoliopsida</taxon>
        <taxon>eudicotyledons</taxon>
        <taxon>Gunneridae</taxon>
        <taxon>Pentapetalae</taxon>
        <taxon>rosids</taxon>
        <taxon>fabids</taxon>
        <taxon>Fabales</taxon>
        <taxon>Fabaceae</taxon>
        <taxon>Papilionoideae</taxon>
        <taxon>50 kb inversion clade</taxon>
        <taxon>NPAAA clade</taxon>
        <taxon>indigoferoid/millettioid clade</taxon>
        <taxon>Phaseoleae</taxon>
        <taxon>Mucuna</taxon>
    </lineage>
</organism>
<dbReference type="InterPro" id="IPR043128">
    <property type="entry name" value="Rev_trsase/Diguanyl_cyclase"/>
</dbReference>
<evidence type="ECO:0000313" key="2">
    <source>
        <dbReference type="EMBL" id="RDY08173.1"/>
    </source>
</evidence>
<dbReference type="Gene3D" id="3.30.70.270">
    <property type="match status" value="1"/>
</dbReference>
<dbReference type="InterPro" id="IPR041588">
    <property type="entry name" value="Integrase_H2C2"/>
</dbReference>
<dbReference type="CDD" id="cd01647">
    <property type="entry name" value="RT_LTR"/>
    <property type="match status" value="1"/>
</dbReference>
<dbReference type="AlphaFoldDB" id="A0A371HZI2"/>
<proteinExistence type="predicted"/>
<feature type="domain" description="Integrase zinc-binding" evidence="1">
    <location>
        <begin position="334"/>
        <end position="381"/>
    </location>
</feature>
<dbReference type="PANTHER" id="PTHR35046">
    <property type="entry name" value="ZINC KNUCKLE (CCHC-TYPE) FAMILY PROTEIN"/>
    <property type="match status" value="1"/>
</dbReference>
<comment type="caution">
    <text evidence="2">The sequence shown here is derived from an EMBL/GenBank/DDBJ whole genome shotgun (WGS) entry which is preliminary data.</text>
</comment>
<dbReference type="SUPFAM" id="SSF56672">
    <property type="entry name" value="DNA/RNA polymerases"/>
    <property type="match status" value="1"/>
</dbReference>
<sequence length="413" mass="48234">MCLVLSSPLESLPRVFSRMLNEFKSFFQEMPKGLLLLRGVKHQIGFVSNLSLPNRPAYRANPKESKENKKQVMQLLEKGLVRKSKSPCTVLVILVPKKDGSWHMCMGFHSINFITIRYRHSIPCLGDLLDELHGVGYHQINIKEGDKWKTAFKTKLELYEWLVMPFGLTNTSIYSSCMDDHVLHVKSVLLLLKQECLYGVKVDLKKVNAIQIDQHPKQHFVKDFSTLTIPLYVIVKKEVGFKWEDSQERAFQALKEKLTHAPILALLNISQEFFCYKMVIPLLILVKNLKIESIVHSDHEVFKHLRSQTKLNKRHTKLIEFLEQFSYIIKHKQEAYKGSLMGHFGGYKTCKTLLEHFFWPHMKCDVHTVCEKCLVCKYTKSKVQPRGHYTPLPILSMPWVYFNLSRERILFSW</sequence>
<keyword evidence="3" id="KW-1185">Reference proteome</keyword>
<accession>A0A371HZI2</accession>
<dbReference type="InterPro" id="IPR043502">
    <property type="entry name" value="DNA/RNA_pol_sf"/>
</dbReference>
<dbReference type="Proteomes" id="UP000257109">
    <property type="component" value="Unassembled WGS sequence"/>
</dbReference>
<dbReference type="PANTHER" id="PTHR35046:SF26">
    <property type="entry name" value="RNA-DIRECTED DNA POLYMERASE"/>
    <property type="match status" value="1"/>
</dbReference>